<protein>
    <recommendedName>
        <fullName evidence="1">MADF domain-containing protein</fullName>
    </recommendedName>
</protein>
<dbReference type="GO" id="GO:0005634">
    <property type="term" value="C:nucleus"/>
    <property type="evidence" value="ECO:0007669"/>
    <property type="project" value="TreeGrafter"/>
</dbReference>
<dbReference type="PANTHER" id="PTHR12243:SF67">
    <property type="entry name" value="COREPRESSOR OF PANGOLIN, ISOFORM A-RELATED"/>
    <property type="match status" value="1"/>
</dbReference>
<dbReference type="OrthoDB" id="5984255at2759"/>
<dbReference type="RefSeq" id="XP_011208618.2">
    <property type="nucleotide sequence ID" value="XM_011210316.4"/>
</dbReference>
<dbReference type="PANTHER" id="PTHR12243">
    <property type="entry name" value="MADF DOMAIN TRANSCRIPTION FACTOR"/>
    <property type="match status" value="1"/>
</dbReference>
<evidence type="ECO:0000259" key="1">
    <source>
        <dbReference type="PROSITE" id="PS51029"/>
    </source>
</evidence>
<sequence>MSRYSFLQRSTNGAATTGKRFRRLEKVWTHDEQKILIDYIASRPALWDPDSDSYRNRDIRKKIWTEIAEVTKHSVNDAKNYWNNLRSRFNTERRKAMLYEKKHNGNKYESGYEFYSGMQFLTKIEPRRTAHSVEDVHIQMNDYISLESHSPDESDTESIPSLLEPKYETVNNDYSDSNIKEIFVNDSLNQQMATGNNYSASEKFVHPNEHNLDNFTMDPLKADELPARNKRKLHLGNDHEVPVRRKWKQVFSEYILCELERYEYSDAQRLKAELTSACLNFQPQHPQLNDY</sequence>
<feature type="domain" description="MADF" evidence="1">
    <location>
        <begin position="35"/>
        <end position="126"/>
    </location>
</feature>
<proteinExistence type="predicted"/>
<dbReference type="GO" id="GO:0005667">
    <property type="term" value="C:transcription regulator complex"/>
    <property type="evidence" value="ECO:0007669"/>
    <property type="project" value="TreeGrafter"/>
</dbReference>
<dbReference type="PROSITE" id="PS51029">
    <property type="entry name" value="MADF"/>
    <property type="match status" value="1"/>
</dbReference>
<dbReference type="GO" id="GO:0006357">
    <property type="term" value="P:regulation of transcription by RNA polymerase II"/>
    <property type="evidence" value="ECO:0007669"/>
    <property type="project" value="TreeGrafter"/>
</dbReference>
<dbReference type="Pfam" id="PF10545">
    <property type="entry name" value="MADF_DNA_bdg"/>
    <property type="match status" value="1"/>
</dbReference>
<organism evidence="2">
    <name type="scientific">Bactrocera dorsalis</name>
    <name type="common">Oriental fruit fly</name>
    <name type="synonym">Dacus dorsalis</name>
    <dbReference type="NCBI Taxonomy" id="27457"/>
    <lineage>
        <taxon>Eukaryota</taxon>
        <taxon>Metazoa</taxon>
        <taxon>Ecdysozoa</taxon>
        <taxon>Arthropoda</taxon>
        <taxon>Hexapoda</taxon>
        <taxon>Insecta</taxon>
        <taxon>Pterygota</taxon>
        <taxon>Neoptera</taxon>
        <taxon>Endopterygota</taxon>
        <taxon>Diptera</taxon>
        <taxon>Brachycera</taxon>
        <taxon>Muscomorpha</taxon>
        <taxon>Tephritoidea</taxon>
        <taxon>Tephritidae</taxon>
        <taxon>Bactrocera</taxon>
        <taxon>Bactrocera</taxon>
    </lineage>
</organism>
<dbReference type="GeneID" id="105229845"/>
<evidence type="ECO:0000313" key="2">
    <source>
        <dbReference type="EMBL" id="JAC56581.1"/>
    </source>
</evidence>
<dbReference type="InterPro" id="IPR039353">
    <property type="entry name" value="TF_Adf1"/>
</dbReference>
<name>A0A034WLX8_BACDO</name>
<accession>A0A034WLX8</accession>
<dbReference type="AlphaFoldDB" id="A0A034WLX8"/>
<dbReference type="KEGG" id="bdr:105229845"/>
<dbReference type="SMART" id="SM00595">
    <property type="entry name" value="MADF"/>
    <property type="match status" value="1"/>
</dbReference>
<dbReference type="EMBL" id="GAKP01002371">
    <property type="protein sequence ID" value="JAC56581.1"/>
    <property type="molecule type" value="Transcribed_RNA"/>
</dbReference>
<dbReference type="InterPro" id="IPR006578">
    <property type="entry name" value="MADF-dom"/>
</dbReference>
<reference evidence="2" key="1">
    <citation type="journal article" date="2014" name="BMC Genomics">
        <title>Characterizing the developmental transcriptome of the oriental fruit fly, Bactrocera dorsalis (Diptera: Tephritidae) through comparative genomic analysis with Drosophila melanogaster utilizing modENCODE datasets.</title>
        <authorList>
            <person name="Geib S.M."/>
            <person name="Calla B."/>
            <person name="Hall B."/>
            <person name="Hou S."/>
            <person name="Manoukis N.C."/>
        </authorList>
    </citation>
    <scope>NUCLEOTIDE SEQUENCE</scope>
    <source>
        <strain evidence="2">Punador</strain>
    </source>
</reference>